<accession>A0A5J4Z0Y8</accession>
<feature type="region of interest" description="Disordered" evidence="1">
    <location>
        <begin position="106"/>
        <end position="131"/>
    </location>
</feature>
<organism evidence="2 3">
    <name type="scientific">Porphyridium purpureum</name>
    <name type="common">Red alga</name>
    <name type="synonym">Porphyridium cruentum</name>
    <dbReference type="NCBI Taxonomy" id="35688"/>
    <lineage>
        <taxon>Eukaryota</taxon>
        <taxon>Rhodophyta</taxon>
        <taxon>Bangiophyceae</taxon>
        <taxon>Porphyridiales</taxon>
        <taxon>Porphyridiaceae</taxon>
        <taxon>Porphyridium</taxon>
    </lineage>
</organism>
<gene>
    <name evidence="2" type="ORF">FVE85_5126</name>
</gene>
<name>A0A5J4Z0Y8_PORPP</name>
<dbReference type="AlphaFoldDB" id="A0A5J4Z0Y8"/>
<feature type="compositionally biased region" description="Polar residues" evidence="1">
    <location>
        <begin position="52"/>
        <end position="67"/>
    </location>
</feature>
<sequence>MNSTGAGVPVVISQTRGGGRFIALEHITGASPQLSPDISDFAEEFSREHDSLGSNSDESENAFNLASRSDETQDQDDDDSALVTNLDADYDYALCCHLPCGTKSVTLDDPSASEGASDEQSTAHVVHFERR</sequence>
<comment type="caution">
    <text evidence="2">The sequence shown here is derived from an EMBL/GenBank/DDBJ whole genome shotgun (WGS) entry which is preliminary data.</text>
</comment>
<evidence type="ECO:0000313" key="3">
    <source>
        <dbReference type="Proteomes" id="UP000324585"/>
    </source>
</evidence>
<dbReference type="EMBL" id="VRMN01000001">
    <property type="protein sequence ID" value="KAA8497541.1"/>
    <property type="molecule type" value="Genomic_DNA"/>
</dbReference>
<protein>
    <submittedName>
        <fullName evidence="2">Uncharacterized protein</fullName>
    </submittedName>
</protein>
<dbReference type="Proteomes" id="UP000324585">
    <property type="component" value="Unassembled WGS sequence"/>
</dbReference>
<evidence type="ECO:0000313" key="2">
    <source>
        <dbReference type="EMBL" id="KAA8497541.1"/>
    </source>
</evidence>
<feature type="region of interest" description="Disordered" evidence="1">
    <location>
        <begin position="45"/>
        <end position="79"/>
    </location>
</feature>
<reference evidence="3" key="1">
    <citation type="journal article" date="2019" name="Nat. Commun.">
        <title>Expansion of phycobilisome linker gene families in mesophilic red algae.</title>
        <authorList>
            <person name="Lee J."/>
            <person name="Kim D."/>
            <person name="Bhattacharya D."/>
            <person name="Yoon H.S."/>
        </authorList>
    </citation>
    <scope>NUCLEOTIDE SEQUENCE [LARGE SCALE GENOMIC DNA]</scope>
    <source>
        <strain evidence="3">CCMP 1328</strain>
    </source>
</reference>
<proteinExistence type="predicted"/>
<keyword evidence="3" id="KW-1185">Reference proteome</keyword>
<evidence type="ECO:0000256" key="1">
    <source>
        <dbReference type="SAM" id="MobiDB-lite"/>
    </source>
</evidence>